<feature type="domain" description="BPL/LPL catalytic" evidence="2">
    <location>
        <begin position="15"/>
        <end position="211"/>
    </location>
</feature>
<dbReference type="GO" id="GO:0004077">
    <property type="term" value="F:biotin--[biotin carboxyl-carrier protein] ligase activity"/>
    <property type="evidence" value="ECO:0007669"/>
    <property type="project" value="UniProtKB-EC"/>
</dbReference>
<evidence type="ECO:0000313" key="4">
    <source>
        <dbReference type="Proteomes" id="UP000503129"/>
    </source>
</evidence>
<dbReference type="Proteomes" id="UP000503129">
    <property type="component" value="Chromosome"/>
</dbReference>
<evidence type="ECO:0000313" key="3">
    <source>
        <dbReference type="EMBL" id="QDL07055.1"/>
    </source>
</evidence>
<gene>
    <name evidence="3" type="ORF">DP114_03235</name>
</gene>
<protein>
    <submittedName>
        <fullName evidence="3">Biotin--[acetyl-CoA-carboxylase] ligase</fullName>
        <ecNumber evidence="3">6.3.4.15</ecNumber>
    </submittedName>
</protein>
<sequence>MALDQQKLETALQVGRNSPYLQFSLHLFETVSSTNQILWDLLAQGAEPGCVVIATEQTAGRGQWGRQWISSAGGLYLSVAIANGNKAAENTTAFCLPKLYATNSYQLTLATAWGIAQQLRNCDVPVGIKWPNDLILVSRKLGGILTETKIHKGVITQAVIGVGLNWANPVPETGINLQMWQANQQTKFVSCLETLISTVLIGIESGIQCLLQEGINILIYRYLELLMNIGEKVYVNNTVGTIIGVANTGELRVRMETSEHKSVKISEIYLQPGTISLGYCHSSD</sequence>
<proteinExistence type="predicted"/>
<keyword evidence="1 3" id="KW-0436">Ligase</keyword>
<accession>A0A856M7E3</accession>
<dbReference type="KEGG" id="bsen:DP114_03235"/>
<dbReference type="PANTHER" id="PTHR12835">
    <property type="entry name" value="BIOTIN PROTEIN LIGASE"/>
    <property type="match status" value="1"/>
</dbReference>
<dbReference type="AlphaFoldDB" id="A0A856M7E3"/>
<dbReference type="EC" id="6.3.4.15" evidence="3"/>
<dbReference type="PANTHER" id="PTHR12835:SF5">
    <property type="entry name" value="BIOTIN--PROTEIN LIGASE"/>
    <property type="match status" value="1"/>
</dbReference>
<dbReference type="InterPro" id="IPR004143">
    <property type="entry name" value="BPL_LPL_catalytic"/>
</dbReference>
<keyword evidence="4" id="KW-1185">Reference proteome</keyword>
<evidence type="ECO:0000256" key="1">
    <source>
        <dbReference type="ARBA" id="ARBA00022598"/>
    </source>
</evidence>
<dbReference type="PROSITE" id="PS51733">
    <property type="entry name" value="BPL_LPL_CATALYTIC"/>
    <property type="match status" value="1"/>
</dbReference>
<reference evidence="3 4" key="1">
    <citation type="submission" date="2018-06" db="EMBL/GenBank/DDBJ databases">
        <title>Comparative genomics of Brasilonema spp. strains.</title>
        <authorList>
            <person name="Alvarenga D.O."/>
            <person name="Fiore M.F."/>
            <person name="Varani A.M."/>
        </authorList>
    </citation>
    <scope>NUCLEOTIDE SEQUENCE [LARGE SCALE GENOMIC DNA]</scope>
    <source>
        <strain evidence="3 4">CENA114</strain>
    </source>
</reference>
<dbReference type="EMBL" id="CP030118">
    <property type="protein sequence ID" value="QDL07055.1"/>
    <property type="molecule type" value="Genomic_DNA"/>
</dbReference>
<dbReference type="CDD" id="cd16442">
    <property type="entry name" value="BPL"/>
    <property type="match status" value="1"/>
</dbReference>
<dbReference type="SUPFAM" id="SSF55681">
    <property type="entry name" value="Class II aaRS and biotin synthetases"/>
    <property type="match status" value="1"/>
</dbReference>
<dbReference type="Pfam" id="PF03099">
    <property type="entry name" value="BPL_LplA_LipB"/>
    <property type="match status" value="1"/>
</dbReference>
<evidence type="ECO:0000259" key="2">
    <source>
        <dbReference type="PROSITE" id="PS51733"/>
    </source>
</evidence>
<organism evidence="3 4">
    <name type="scientific">Brasilonema sennae CENA114</name>
    <dbReference type="NCBI Taxonomy" id="415709"/>
    <lineage>
        <taxon>Bacteria</taxon>
        <taxon>Bacillati</taxon>
        <taxon>Cyanobacteriota</taxon>
        <taxon>Cyanophyceae</taxon>
        <taxon>Nostocales</taxon>
        <taxon>Scytonemataceae</taxon>
        <taxon>Brasilonema</taxon>
        <taxon>Bromeliae group (in: Brasilonema)</taxon>
    </lineage>
</organism>
<name>A0A856M7E3_9CYAN</name>
<dbReference type="InterPro" id="IPR045864">
    <property type="entry name" value="aa-tRNA-synth_II/BPL/LPL"/>
</dbReference>
<dbReference type="NCBIfam" id="TIGR00121">
    <property type="entry name" value="birA_ligase"/>
    <property type="match status" value="1"/>
</dbReference>
<dbReference type="RefSeq" id="WP_169268748.1">
    <property type="nucleotide sequence ID" value="NZ_CAWOXK010000001.1"/>
</dbReference>
<dbReference type="GO" id="GO:0005737">
    <property type="term" value="C:cytoplasm"/>
    <property type="evidence" value="ECO:0007669"/>
    <property type="project" value="TreeGrafter"/>
</dbReference>
<dbReference type="Gene3D" id="3.30.930.10">
    <property type="entry name" value="Bira Bifunctional Protein, Domain 2"/>
    <property type="match status" value="1"/>
</dbReference>
<dbReference type="InterPro" id="IPR004408">
    <property type="entry name" value="Biotin_CoA_COase_ligase"/>
</dbReference>